<feature type="compositionally biased region" description="Acidic residues" evidence="1">
    <location>
        <begin position="91"/>
        <end position="106"/>
    </location>
</feature>
<feature type="region of interest" description="Disordered" evidence="1">
    <location>
        <begin position="15"/>
        <end position="122"/>
    </location>
</feature>
<protein>
    <submittedName>
        <fullName evidence="2">Uncharacterized protein</fullName>
    </submittedName>
</protein>
<feature type="compositionally biased region" description="Basic and acidic residues" evidence="1">
    <location>
        <begin position="320"/>
        <end position="329"/>
    </location>
</feature>
<name>A0A9P1H533_9PEZI</name>
<feature type="region of interest" description="Disordered" evidence="1">
    <location>
        <begin position="285"/>
        <end position="329"/>
    </location>
</feature>
<dbReference type="Proteomes" id="UP000838763">
    <property type="component" value="Unassembled WGS sequence"/>
</dbReference>
<dbReference type="AlphaFoldDB" id="A0A9P1H533"/>
<feature type="region of interest" description="Disordered" evidence="1">
    <location>
        <begin position="490"/>
        <end position="525"/>
    </location>
</feature>
<comment type="caution">
    <text evidence="2">The sequence shown here is derived from an EMBL/GenBank/DDBJ whole genome shotgun (WGS) entry which is preliminary data.</text>
</comment>
<accession>A0A9P1H533</accession>
<dbReference type="PANTHER" id="PTHR47685">
    <property type="entry name" value="MAGNESIUM TRANSPORT PROTEIN CORA"/>
    <property type="match status" value="1"/>
</dbReference>
<dbReference type="InterPro" id="IPR050829">
    <property type="entry name" value="CorA_MIT"/>
</dbReference>
<dbReference type="PANTHER" id="PTHR47685:SF1">
    <property type="entry name" value="MAGNESIUM TRANSPORT PROTEIN CORA"/>
    <property type="match status" value="1"/>
</dbReference>
<dbReference type="OrthoDB" id="341259at2759"/>
<evidence type="ECO:0000313" key="3">
    <source>
        <dbReference type="Proteomes" id="UP000838763"/>
    </source>
</evidence>
<feature type="compositionally biased region" description="Basic and acidic residues" evidence="1">
    <location>
        <begin position="47"/>
        <end position="59"/>
    </location>
</feature>
<evidence type="ECO:0000313" key="2">
    <source>
        <dbReference type="EMBL" id="CAI4216081.1"/>
    </source>
</evidence>
<proteinExistence type="predicted"/>
<sequence>MGRSYVSGVLWRVEATRMHRGKYGAPPRKQSKDKKAGALVRRIVKAASKEDTQKKKSTEGYRNPSPEASGIKDGSDTAGASSGPISKCTVDEEEDESNSDAEEDDLVGTKAKRKTKKDNLARSVKDHRRVLDIILNPPIVETSLMQLEYAKPETQLEFPSFYASIIDFYAQDGLAFLRRLRDVNQVIYGNGPKKIMELARKGIKDKTGPTQTADKKNLEKDFTLRWIHLPANNLQWMEDLALRMFIDDGEPKDAYEELYNLLHGSWHEVPHASFESKFMKPACSTNLGPRWGNKGKPKNEATKSSPIEEAGENGKNITTAKDEAATEAEKKKKAEAEKKKKAEENKCQIALYVVTVELNNGTALKEESNSWTILRVDQLWLWVLNEKYIITSSTHRMDDADDIVPSAIISYLTNNSRSKTQPNSAVALTKLIVDFCIGFFNHLQADTDTKTEAGRLVQKSKGRRSTQQIFSDAINRASIKEAELFRNFVNRHDRNKARDKDQASNKGQAGDKDQRGDENESKDKRLKSIEEAARLLRDVKDIRDELNILRLIASYQMTVQDSLPTSAGTTHIDRDARSIAASIEELDKLAKKIEGAVNATLSVEQSAVAIEQSKETVQQGRTLMTFTIVTILFKRIRELLADLSPSPSTESDAKSAVKRDWFEEIWRK</sequence>
<gene>
    <name evidence="2" type="ORF">PPNO1_LOCUS5746</name>
</gene>
<evidence type="ECO:0000256" key="1">
    <source>
        <dbReference type="SAM" id="MobiDB-lite"/>
    </source>
</evidence>
<organism evidence="2 3">
    <name type="scientific">Parascedosporium putredinis</name>
    <dbReference type="NCBI Taxonomy" id="1442378"/>
    <lineage>
        <taxon>Eukaryota</taxon>
        <taxon>Fungi</taxon>
        <taxon>Dikarya</taxon>
        <taxon>Ascomycota</taxon>
        <taxon>Pezizomycotina</taxon>
        <taxon>Sordariomycetes</taxon>
        <taxon>Hypocreomycetidae</taxon>
        <taxon>Microascales</taxon>
        <taxon>Microascaceae</taxon>
        <taxon>Parascedosporium</taxon>
    </lineage>
</organism>
<dbReference type="EMBL" id="CALLCH030000015">
    <property type="protein sequence ID" value="CAI4216081.1"/>
    <property type="molecule type" value="Genomic_DNA"/>
</dbReference>
<reference evidence="2" key="1">
    <citation type="submission" date="2022-11" db="EMBL/GenBank/DDBJ databases">
        <authorList>
            <person name="Scott C."/>
            <person name="Bruce N."/>
        </authorList>
    </citation>
    <scope>NUCLEOTIDE SEQUENCE</scope>
</reference>
<keyword evidence="3" id="KW-1185">Reference proteome</keyword>